<protein>
    <submittedName>
        <fullName evidence="1">Uncharacterized protein</fullName>
    </submittedName>
</protein>
<dbReference type="EMBL" id="JAGGKT010000014">
    <property type="protein sequence ID" value="MBP1933956.1"/>
    <property type="molecule type" value="Genomic_DNA"/>
</dbReference>
<keyword evidence="2" id="KW-1185">Reference proteome</keyword>
<dbReference type="RefSeq" id="WP_209811967.1">
    <property type="nucleotide sequence ID" value="NZ_JAGGKT010000014.1"/>
</dbReference>
<reference evidence="1 2" key="1">
    <citation type="submission" date="2021-03" db="EMBL/GenBank/DDBJ databases">
        <title>Genomic Encyclopedia of Type Strains, Phase IV (KMG-IV): sequencing the most valuable type-strain genomes for metagenomic binning, comparative biology and taxonomic classification.</title>
        <authorList>
            <person name="Goeker M."/>
        </authorList>
    </citation>
    <scope>NUCLEOTIDE SEQUENCE [LARGE SCALE GENOMIC DNA]</scope>
    <source>
        <strain evidence="1 2">DSM 24738</strain>
    </source>
</reference>
<organism evidence="1 2">
    <name type="scientific">Ammoniphilus resinae</name>
    <dbReference type="NCBI Taxonomy" id="861532"/>
    <lineage>
        <taxon>Bacteria</taxon>
        <taxon>Bacillati</taxon>
        <taxon>Bacillota</taxon>
        <taxon>Bacilli</taxon>
        <taxon>Bacillales</taxon>
        <taxon>Paenibacillaceae</taxon>
        <taxon>Aneurinibacillus group</taxon>
        <taxon>Ammoniphilus</taxon>
    </lineage>
</organism>
<proteinExistence type="predicted"/>
<comment type="caution">
    <text evidence="1">The sequence shown here is derived from an EMBL/GenBank/DDBJ whole genome shotgun (WGS) entry which is preliminary data.</text>
</comment>
<sequence>MNRDFIRIKALEGELKLSQIKTRYGCSITTKELIFQKPHHSYHIRLADIISIIPYELEPGKMVFSPQSNIEEKVTASFGSSYYKVTTETTRIYNRSGVFEKGRTDFIIPLSEKMLEHIAQYSNLIVVR</sequence>
<evidence type="ECO:0000313" key="1">
    <source>
        <dbReference type="EMBL" id="MBP1933956.1"/>
    </source>
</evidence>
<accession>A0ABS4GUM4</accession>
<evidence type="ECO:0000313" key="2">
    <source>
        <dbReference type="Proteomes" id="UP001519343"/>
    </source>
</evidence>
<dbReference type="Proteomes" id="UP001519343">
    <property type="component" value="Unassembled WGS sequence"/>
</dbReference>
<name>A0ABS4GUM4_9BACL</name>
<gene>
    <name evidence="1" type="ORF">J2Z37_003973</name>
</gene>